<dbReference type="InterPro" id="IPR050415">
    <property type="entry name" value="MRET"/>
</dbReference>
<evidence type="ECO:0000256" key="12">
    <source>
        <dbReference type="ARBA" id="ARBA00023136"/>
    </source>
</evidence>
<comment type="cofactor">
    <cofactor evidence="1">
        <name>FAD</name>
        <dbReference type="ChEBI" id="CHEBI:57692"/>
    </cofactor>
</comment>
<gene>
    <name evidence="15" type="ORF">DFP86_101365</name>
</gene>
<evidence type="ECO:0000256" key="5">
    <source>
        <dbReference type="ARBA" id="ARBA00022714"/>
    </source>
</evidence>
<dbReference type="InterPro" id="IPR013130">
    <property type="entry name" value="Fe3_Rdtase_TM_dom"/>
</dbReference>
<keyword evidence="5" id="KW-0001">2Fe-2S</keyword>
<evidence type="ECO:0000256" key="7">
    <source>
        <dbReference type="ARBA" id="ARBA00022827"/>
    </source>
</evidence>
<dbReference type="GO" id="GO:0016020">
    <property type="term" value="C:membrane"/>
    <property type="evidence" value="ECO:0007669"/>
    <property type="project" value="UniProtKB-SubCell"/>
</dbReference>
<keyword evidence="3" id="KW-0285">Flavoprotein</keyword>
<dbReference type="RefSeq" id="WP_166642110.1">
    <property type="nucleotide sequence ID" value="NZ_SNZP01000001.1"/>
</dbReference>
<dbReference type="SUPFAM" id="SSF52343">
    <property type="entry name" value="Ferredoxin reductase-like, C-terminal NADP-linked domain"/>
    <property type="match status" value="1"/>
</dbReference>
<dbReference type="CDD" id="cd06198">
    <property type="entry name" value="FNR_like_3"/>
    <property type="match status" value="1"/>
</dbReference>
<feature type="domain" description="FAD-binding FR-type" evidence="14">
    <location>
        <begin position="210"/>
        <end position="308"/>
    </location>
</feature>
<dbReference type="PANTHER" id="PTHR47354">
    <property type="entry name" value="NADH OXIDOREDUCTASE HCR"/>
    <property type="match status" value="1"/>
</dbReference>
<dbReference type="PANTHER" id="PTHR47354:SF8">
    <property type="entry name" value="1,2-PHENYLACETYL-COA EPOXIDASE, SUBUNIT E"/>
    <property type="match status" value="1"/>
</dbReference>
<evidence type="ECO:0000256" key="1">
    <source>
        <dbReference type="ARBA" id="ARBA00001974"/>
    </source>
</evidence>
<evidence type="ECO:0000256" key="10">
    <source>
        <dbReference type="ARBA" id="ARBA00023004"/>
    </source>
</evidence>
<dbReference type="Gene3D" id="3.40.50.80">
    <property type="entry name" value="Nucleotide-binding domain of ferredoxin-NADP reductase (FNR) module"/>
    <property type="match status" value="1"/>
</dbReference>
<evidence type="ECO:0000256" key="13">
    <source>
        <dbReference type="SAM" id="Phobius"/>
    </source>
</evidence>
<feature type="transmembrane region" description="Helical" evidence="13">
    <location>
        <begin position="157"/>
        <end position="178"/>
    </location>
</feature>
<protein>
    <submittedName>
        <fullName evidence="15">Putative ferric reductase</fullName>
    </submittedName>
</protein>
<evidence type="ECO:0000256" key="11">
    <source>
        <dbReference type="ARBA" id="ARBA00023014"/>
    </source>
</evidence>
<keyword evidence="6" id="KW-0479">Metal-binding</keyword>
<feature type="transmembrane region" description="Helical" evidence="13">
    <location>
        <begin position="184"/>
        <end position="203"/>
    </location>
</feature>
<keyword evidence="7" id="KW-0274">FAD</keyword>
<feature type="transmembrane region" description="Helical" evidence="13">
    <location>
        <begin position="124"/>
        <end position="145"/>
    </location>
</feature>
<keyword evidence="16" id="KW-1185">Reference proteome</keyword>
<feature type="transmembrane region" description="Helical" evidence="13">
    <location>
        <begin position="39"/>
        <end position="59"/>
    </location>
</feature>
<dbReference type="InterPro" id="IPR017927">
    <property type="entry name" value="FAD-bd_FR_type"/>
</dbReference>
<evidence type="ECO:0000256" key="4">
    <source>
        <dbReference type="ARBA" id="ARBA00022692"/>
    </source>
</evidence>
<dbReference type="AlphaFoldDB" id="A0A4R7BDF7"/>
<comment type="caution">
    <text evidence="15">The sequence shown here is derived from an EMBL/GenBank/DDBJ whole genome shotgun (WGS) entry which is preliminary data.</text>
</comment>
<keyword evidence="11" id="KW-0411">Iron-sulfur</keyword>
<keyword evidence="8 13" id="KW-1133">Transmembrane helix</keyword>
<feature type="transmembrane region" description="Helical" evidence="13">
    <location>
        <begin position="80"/>
        <end position="104"/>
    </location>
</feature>
<dbReference type="InterPro" id="IPR013112">
    <property type="entry name" value="FAD-bd_8"/>
</dbReference>
<dbReference type="Proteomes" id="UP000295611">
    <property type="component" value="Unassembled WGS sequence"/>
</dbReference>
<evidence type="ECO:0000259" key="14">
    <source>
        <dbReference type="PROSITE" id="PS51384"/>
    </source>
</evidence>
<dbReference type="GO" id="GO:0051537">
    <property type="term" value="F:2 iron, 2 sulfur cluster binding"/>
    <property type="evidence" value="ECO:0007669"/>
    <property type="project" value="UniProtKB-KW"/>
</dbReference>
<keyword evidence="12 13" id="KW-0472">Membrane</keyword>
<dbReference type="PROSITE" id="PS51384">
    <property type="entry name" value="FAD_FR"/>
    <property type="match status" value="1"/>
</dbReference>
<proteinExistence type="predicted"/>
<evidence type="ECO:0000256" key="6">
    <source>
        <dbReference type="ARBA" id="ARBA00022723"/>
    </source>
</evidence>
<dbReference type="GO" id="GO:0050660">
    <property type="term" value="F:flavin adenine dinucleotide binding"/>
    <property type="evidence" value="ECO:0007669"/>
    <property type="project" value="TreeGrafter"/>
</dbReference>
<comment type="subcellular location">
    <subcellularLocation>
        <location evidence="2">Membrane</location>
        <topology evidence="2">Multi-pass membrane protein</topology>
    </subcellularLocation>
</comment>
<evidence type="ECO:0000256" key="2">
    <source>
        <dbReference type="ARBA" id="ARBA00004141"/>
    </source>
</evidence>
<evidence type="ECO:0000256" key="9">
    <source>
        <dbReference type="ARBA" id="ARBA00023002"/>
    </source>
</evidence>
<evidence type="ECO:0000256" key="3">
    <source>
        <dbReference type="ARBA" id="ARBA00022630"/>
    </source>
</evidence>
<dbReference type="InterPro" id="IPR039261">
    <property type="entry name" value="FNR_nucleotide-bd"/>
</dbReference>
<evidence type="ECO:0000313" key="15">
    <source>
        <dbReference type="EMBL" id="TDR82971.1"/>
    </source>
</evidence>
<keyword evidence="9" id="KW-0560">Oxidoreductase</keyword>
<evidence type="ECO:0000313" key="16">
    <source>
        <dbReference type="Proteomes" id="UP000295611"/>
    </source>
</evidence>
<accession>A0A4R7BDF7</accession>
<sequence length="428" mass="46717">MQKHPLTLLLALSTVLFAWASYAQYGWPADYWQWRQQLILLSGVQLMTVMGAAMLLATRSPWLESLLGGLDKMYRLHKRLGIASGVLLATHWLIKLSPPLFIALGVEPMLRHGGHHGGFSLAGLAREIGSWSAYLMLALVLLALLRRLPYGIFRKLHTLFAPLFLLGAFHGAVLMPAAFWPTPIGALFALTILAGTLAAIWVLTGRLGRARRHAGLVQSVVTLPGGMVEVSCQMGQDWPGHRAGQFARVTFDAAEGAHPFSIACGENSQGHLRFIIKGLGDYTGRLAETLRTGMPVTVEGPYGRFLPGRPEQSQAWVAAGIGVTPFLAWLETFAQRGGMLDRVDFYYCVPAAEQAVHLAELRRQCAATGARLHLIDSAHGERLQPAMLPAVEAVWFCGPAAMGTALAEGLIHRDGRKPRFHAEAFVMR</sequence>
<dbReference type="Pfam" id="PF01794">
    <property type="entry name" value="Ferric_reduct"/>
    <property type="match status" value="1"/>
</dbReference>
<dbReference type="InterPro" id="IPR017938">
    <property type="entry name" value="Riboflavin_synthase-like_b-brl"/>
</dbReference>
<dbReference type="Gene3D" id="2.40.30.10">
    <property type="entry name" value="Translation factors"/>
    <property type="match status" value="1"/>
</dbReference>
<dbReference type="GO" id="GO:0016491">
    <property type="term" value="F:oxidoreductase activity"/>
    <property type="evidence" value="ECO:0007669"/>
    <property type="project" value="UniProtKB-KW"/>
</dbReference>
<dbReference type="Pfam" id="PF08022">
    <property type="entry name" value="FAD_binding_8"/>
    <property type="match status" value="1"/>
</dbReference>
<keyword evidence="4 13" id="KW-0812">Transmembrane</keyword>
<dbReference type="EMBL" id="SNZP01000001">
    <property type="protein sequence ID" value="TDR82971.1"/>
    <property type="molecule type" value="Genomic_DNA"/>
</dbReference>
<evidence type="ECO:0000256" key="8">
    <source>
        <dbReference type="ARBA" id="ARBA00022989"/>
    </source>
</evidence>
<dbReference type="GO" id="GO:0046872">
    <property type="term" value="F:metal ion binding"/>
    <property type="evidence" value="ECO:0007669"/>
    <property type="project" value="UniProtKB-KW"/>
</dbReference>
<organism evidence="15 16">
    <name type="scientific">Paludibacterium purpuratum</name>
    <dbReference type="NCBI Taxonomy" id="1144873"/>
    <lineage>
        <taxon>Bacteria</taxon>
        <taxon>Pseudomonadati</taxon>
        <taxon>Pseudomonadota</taxon>
        <taxon>Betaproteobacteria</taxon>
        <taxon>Neisseriales</taxon>
        <taxon>Chromobacteriaceae</taxon>
        <taxon>Paludibacterium</taxon>
    </lineage>
</organism>
<keyword evidence="10" id="KW-0408">Iron</keyword>
<dbReference type="SUPFAM" id="SSF63380">
    <property type="entry name" value="Riboflavin synthase domain-like"/>
    <property type="match status" value="1"/>
</dbReference>
<reference evidence="15 16" key="1">
    <citation type="submission" date="2019-03" db="EMBL/GenBank/DDBJ databases">
        <title>Genomic Encyclopedia of Type Strains, Phase III (KMG-III): the genomes of soil and plant-associated and newly described type strains.</title>
        <authorList>
            <person name="Whitman W."/>
        </authorList>
    </citation>
    <scope>NUCLEOTIDE SEQUENCE [LARGE SCALE GENOMIC DNA]</scope>
    <source>
        <strain evidence="15 16">CECT 8976</strain>
    </source>
</reference>
<name>A0A4R7BDF7_9NEIS</name>